<dbReference type="AlphaFoldDB" id="A0A370PWK2"/>
<organism evidence="1 2">
    <name type="scientific">Aspergillus phoenicis ATCC 13157</name>
    <dbReference type="NCBI Taxonomy" id="1353007"/>
    <lineage>
        <taxon>Eukaryota</taxon>
        <taxon>Fungi</taxon>
        <taxon>Dikarya</taxon>
        <taxon>Ascomycota</taxon>
        <taxon>Pezizomycotina</taxon>
        <taxon>Eurotiomycetes</taxon>
        <taxon>Eurotiomycetidae</taxon>
        <taxon>Eurotiales</taxon>
        <taxon>Aspergillaceae</taxon>
        <taxon>Aspergillus</taxon>
    </lineage>
</organism>
<name>A0A370PWK2_ASPPH</name>
<evidence type="ECO:0000313" key="1">
    <source>
        <dbReference type="EMBL" id="RDK46556.1"/>
    </source>
</evidence>
<gene>
    <name evidence="1" type="ORF">M752DRAFT_324211</name>
</gene>
<protein>
    <submittedName>
        <fullName evidence="1">Uncharacterized protein</fullName>
    </submittedName>
</protein>
<dbReference type="Proteomes" id="UP000254937">
    <property type="component" value="Unassembled WGS sequence"/>
</dbReference>
<evidence type="ECO:0000313" key="2">
    <source>
        <dbReference type="Proteomes" id="UP000254937"/>
    </source>
</evidence>
<accession>A0A370PWK2</accession>
<proteinExistence type="predicted"/>
<sequence length="66" mass="7527">MAHLHRRFMLKRPLTRPIDQLALLHLVQIAFLSLLTQHGECHSYASQDPGWLRPTSAQITSLILAI</sequence>
<keyword evidence="2" id="KW-1185">Reference proteome</keyword>
<dbReference type="EMBL" id="KZ851846">
    <property type="protein sequence ID" value="RDK46556.1"/>
    <property type="molecule type" value="Genomic_DNA"/>
</dbReference>
<reference evidence="1 2" key="1">
    <citation type="submission" date="2018-07" db="EMBL/GenBank/DDBJ databases">
        <title>Section-level genome sequencing of Aspergillus section Nigri to investigate inter- and intra-species variation.</title>
        <authorList>
            <consortium name="DOE Joint Genome Institute"/>
            <person name="Vesth T.C."/>
            <person name="Nybo J.L."/>
            <person name="Theobald S."/>
            <person name="Frisvad J.C."/>
            <person name="Larsen T.O."/>
            <person name="Nielsen K.F."/>
            <person name="Hoof J.B."/>
            <person name="Brandl J."/>
            <person name="Salamov A."/>
            <person name="Riley R."/>
            <person name="Gladden J.M."/>
            <person name="Phatale P."/>
            <person name="Nielsen M.T."/>
            <person name="Lyhne E.K."/>
            <person name="Kogle M.E."/>
            <person name="Strasser K."/>
            <person name="McDonnell E."/>
            <person name="Barry K."/>
            <person name="Clum A."/>
            <person name="Chen C."/>
            <person name="Nolan M."/>
            <person name="Sandor L."/>
            <person name="Kuo A."/>
            <person name="Lipzen A."/>
            <person name="Hainaut M."/>
            <person name="Drula E."/>
            <person name="Tsang A."/>
            <person name="Magnuson J.K."/>
            <person name="Henrissat B."/>
            <person name="Wiebenga A."/>
            <person name="Simmons B.A."/>
            <person name="Makela M.R."/>
            <person name="De vries R.P."/>
            <person name="Grigoriev I.V."/>
            <person name="Mortensen U.H."/>
            <person name="Baker S.E."/>
            <person name="Andersen M.R."/>
        </authorList>
    </citation>
    <scope>NUCLEOTIDE SEQUENCE [LARGE SCALE GENOMIC DNA]</scope>
    <source>
        <strain evidence="1 2">ATCC 13157</strain>
    </source>
</reference>